<dbReference type="AlphaFoldDB" id="A0A0C9XJ63"/>
<organism evidence="1 2">
    <name type="scientific">Laccaria amethystina LaAM-08-1</name>
    <dbReference type="NCBI Taxonomy" id="1095629"/>
    <lineage>
        <taxon>Eukaryota</taxon>
        <taxon>Fungi</taxon>
        <taxon>Dikarya</taxon>
        <taxon>Basidiomycota</taxon>
        <taxon>Agaricomycotina</taxon>
        <taxon>Agaricomycetes</taxon>
        <taxon>Agaricomycetidae</taxon>
        <taxon>Agaricales</taxon>
        <taxon>Agaricineae</taxon>
        <taxon>Hydnangiaceae</taxon>
        <taxon>Laccaria</taxon>
    </lineage>
</organism>
<keyword evidence="2" id="KW-1185">Reference proteome</keyword>
<gene>
    <name evidence="1" type="ORF">K443DRAFT_9768</name>
</gene>
<reference evidence="2" key="2">
    <citation type="submission" date="2015-01" db="EMBL/GenBank/DDBJ databases">
        <title>Evolutionary Origins and Diversification of the Mycorrhizal Mutualists.</title>
        <authorList>
            <consortium name="DOE Joint Genome Institute"/>
            <consortium name="Mycorrhizal Genomics Consortium"/>
            <person name="Kohler A."/>
            <person name="Kuo A."/>
            <person name="Nagy L.G."/>
            <person name="Floudas D."/>
            <person name="Copeland A."/>
            <person name="Barry K.W."/>
            <person name="Cichocki N."/>
            <person name="Veneault-Fourrey C."/>
            <person name="LaButti K."/>
            <person name="Lindquist E.A."/>
            <person name="Lipzen A."/>
            <person name="Lundell T."/>
            <person name="Morin E."/>
            <person name="Murat C."/>
            <person name="Riley R."/>
            <person name="Ohm R."/>
            <person name="Sun H."/>
            <person name="Tunlid A."/>
            <person name="Henrissat B."/>
            <person name="Grigoriev I.V."/>
            <person name="Hibbett D.S."/>
            <person name="Martin F."/>
        </authorList>
    </citation>
    <scope>NUCLEOTIDE SEQUENCE [LARGE SCALE GENOMIC DNA]</scope>
    <source>
        <strain evidence="2">LaAM-08-1</strain>
    </source>
</reference>
<accession>A0A0C9XJ63</accession>
<dbReference type="Proteomes" id="UP000054477">
    <property type="component" value="Unassembled WGS sequence"/>
</dbReference>
<evidence type="ECO:0000313" key="2">
    <source>
        <dbReference type="Proteomes" id="UP000054477"/>
    </source>
</evidence>
<evidence type="ECO:0000313" key="1">
    <source>
        <dbReference type="EMBL" id="KIJ97631.1"/>
    </source>
</evidence>
<protein>
    <submittedName>
        <fullName evidence="1">Uncharacterized protein</fullName>
    </submittedName>
</protein>
<sequence length="127" mass="14444">MRLPARFFKGVAAGRLSQSEVAVVMVYIPVLIVYRTDFSCPNTVLMNIMAYRVYKNTKFGLYKTSVALSTTPDTPRKTEAVPLSPSRSGTALILRKSRIRVRLRLAMGLIRPWTTDTRYPRITNDNF</sequence>
<dbReference type="OrthoDB" id="3038990at2759"/>
<reference evidence="1 2" key="1">
    <citation type="submission" date="2014-04" db="EMBL/GenBank/DDBJ databases">
        <authorList>
            <consortium name="DOE Joint Genome Institute"/>
            <person name="Kuo A."/>
            <person name="Kohler A."/>
            <person name="Nagy L.G."/>
            <person name="Floudas D."/>
            <person name="Copeland A."/>
            <person name="Barry K.W."/>
            <person name="Cichocki N."/>
            <person name="Veneault-Fourrey C."/>
            <person name="LaButti K."/>
            <person name="Lindquist E.A."/>
            <person name="Lipzen A."/>
            <person name="Lundell T."/>
            <person name="Morin E."/>
            <person name="Murat C."/>
            <person name="Sun H."/>
            <person name="Tunlid A."/>
            <person name="Henrissat B."/>
            <person name="Grigoriev I.V."/>
            <person name="Hibbett D.S."/>
            <person name="Martin F."/>
            <person name="Nordberg H.P."/>
            <person name="Cantor M.N."/>
            <person name="Hua S.X."/>
        </authorList>
    </citation>
    <scope>NUCLEOTIDE SEQUENCE [LARGE SCALE GENOMIC DNA]</scope>
    <source>
        <strain evidence="1 2">LaAM-08-1</strain>
    </source>
</reference>
<dbReference type="EMBL" id="KN838688">
    <property type="protein sequence ID" value="KIJ97631.1"/>
    <property type="molecule type" value="Genomic_DNA"/>
</dbReference>
<dbReference type="HOGENOM" id="CLU_1970888_0_0_1"/>
<proteinExistence type="predicted"/>
<name>A0A0C9XJ63_9AGAR</name>